<dbReference type="InterPro" id="IPR034660">
    <property type="entry name" value="DinB/YfiT-like"/>
</dbReference>
<name>A0A366EEG8_9BACI</name>
<proteinExistence type="predicted"/>
<evidence type="ECO:0000313" key="3">
    <source>
        <dbReference type="Proteomes" id="UP000252254"/>
    </source>
</evidence>
<gene>
    <name evidence="2" type="ORF">DES48_103191</name>
</gene>
<dbReference type="SUPFAM" id="SSF109854">
    <property type="entry name" value="DinB/YfiT-like putative metalloenzymes"/>
    <property type="match status" value="1"/>
</dbReference>
<dbReference type="EMBL" id="QNRI01000003">
    <property type="protein sequence ID" value="RBO99864.1"/>
    <property type="molecule type" value="Genomic_DNA"/>
</dbReference>
<accession>A0A366EEG8</accession>
<sequence>MNSYPINQLHFARKSTINYIKDINESNLEIIPLGLNNNIKWNLGHMYTVMDKFCFQLIGENSRLPENFDKLFAPGTSPKEWHMNTPKKDELIHLLNKQISKVDSLLYGRMDEKIEQPYTTSTGLELRSVGELISFCLYHEGMHFATIKNITSLINNIRS</sequence>
<evidence type="ECO:0000259" key="1">
    <source>
        <dbReference type="Pfam" id="PF12867"/>
    </source>
</evidence>
<dbReference type="AlphaFoldDB" id="A0A366EEG8"/>
<protein>
    <submittedName>
        <fullName evidence="2">DinB family protein</fullName>
    </submittedName>
</protein>
<keyword evidence="3" id="KW-1185">Reference proteome</keyword>
<dbReference type="RefSeq" id="WP_113868026.1">
    <property type="nucleotide sequence ID" value="NZ_BAABQN010000004.1"/>
</dbReference>
<dbReference type="Gene3D" id="1.20.120.450">
    <property type="entry name" value="dinb family like domain"/>
    <property type="match status" value="1"/>
</dbReference>
<dbReference type="Pfam" id="PF12867">
    <property type="entry name" value="DinB_2"/>
    <property type="match status" value="1"/>
</dbReference>
<dbReference type="OrthoDB" id="4295522at2"/>
<comment type="caution">
    <text evidence="2">The sequence shown here is derived from an EMBL/GenBank/DDBJ whole genome shotgun (WGS) entry which is preliminary data.</text>
</comment>
<dbReference type="InterPro" id="IPR024775">
    <property type="entry name" value="DinB-like"/>
</dbReference>
<organism evidence="2 3">
    <name type="scientific">Paraliobacillus ryukyuensis</name>
    <dbReference type="NCBI Taxonomy" id="200904"/>
    <lineage>
        <taxon>Bacteria</taxon>
        <taxon>Bacillati</taxon>
        <taxon>Bacillota</taxon>
        <taxon>Bacilli</taxon>
        <taxon>Bacillales</taxon>
        <taxon>Bacillaceae</taxon>
        <taxon>Paraliobacillus</taxon>
    </lineage>
</organism>
<reference evidence="2 3" key="1">
    <citation type="submission" date="2018-06" db="EMBL/GenBank/DDBJ databases">
        <title>Genomic Encyclopedia of Type Strains, Phase IV (KMG-IV): sequencing the most valuable type-strain genomes for metagenomic binning, comparative biology and taxonomic classification.</title>
        <authorList>
            <person name="Goeker M."/>
        </authorList>
    </citation>
    <scope>NUCLEOTIDE SEQUENCE [LARGE SCALE GENOMIC DNA]</scope>
    <source>
        <strain evidence="2 3">DSM 15140</strain>
    </source>
</reference>
<feature type="domain" description="DinB-like" evidence="1">
    <location>
        <begin position="8"/>
        <end position="147"/>
    </location>
</feature>
<evidence type="ECO:0000313" key="2">
    <source>
        <dbReference type="EMBL" id="RBO99864.1"/>
    </source>
</evidence>
<dbReference type="Proteomes" id="UP000252254">
    <property type="component" value="Unassembled WGS sequence"/>
</dbReference>